<dbReference type="InterPro" id="IPR055871">
    <property type="entry name" value="DUF7448"/>
</dbReference>
<evidence type="ECO:0000313" key="2">
    <source>
        <dbReference type="EMBL" id="QBX06645.1"/>
    </source>
</evidence>
<name>A0A4D5ZC87_9CAUD</name>
<proteinExistence type="predicted"/>
<evidence type="ECO:0000313" key="3">
    <source>
        <dbReference type="Proteomes" id="UP000296455"/>
    </source>
</evidence>
<organism evidence="2 3">
    <name type="scientific">Burkholderia phage BcepSaruman</name>
    <dbReference type="NCBI Taxonomy" id="2530032"/>
    <lineage>
        <taxon>Viruses</taxon>
        <taxon>Duplodnaviria</taxon>
        <taxon>Heunggongvirae</taxon>
        <taxon>Uroviricota</taxon>
        <taxon>Caudoviricetes</taxon>
        <taxon>Sarumanvirus</taxon>
        <taxon>Sarumanvirus bcepsaruman</taxon>
    </lineage>
</organism>
<dbReference type="EMBL" id="MK552140">
    <property type="protein sequence ID" value="QBX06645.1"/>
    <property type="molecule type" value="Genomic_DNA"/>
</dbReference>
<sequence>MIEYTNREDFDDGLDSELLVKFDSLLGETIVGVEDDPQRRYIIFTTMSGRMLKLYHMDSCCEDVYIESITGDLFDLLGTPLLLANESTSDENPKAQPRPDYLDEEDYWDGTPEHFQWTFYRLATARGFVDIRFYGSSNGHYSVKVRLADITDNQ</sequence>
<evidence type="ECO:0000259" key="1">
    <source>
        <dbReference type="Pfam" id="PF24240"/>
    </source>
</evidence>
<reference evidence="2 3" key="1">
    <citation type="submission" date="2019-02" db="EMBL/GenBank/DDBJ databases">
        <title>Complete genome sequence of Burkholderia cenocepacia phage BcepSaruman.</title>
        <authorList>
            <person name="Park K."/>
            <person name="Liu M."/>
            <person name="Gill J."/>
        </authorList>
    </citation>
    <scope>NUCLEOTIDE SEQUENCE [LARGE SCALE GENOMIC DNA]</scope>
</reference>
<protein>
    <recommendedName>
        <fullName evidence="1">DUF7448 domain-containing protein</fullName>
    </recommendedName>
</protein>
<keyword evidence="3" id="KW-1185">Reference proteome</keyword>
<feature type="domain" description="DUF7448" evidence="1">
    <location>
        <begin position="24"/>
        <end position="146"/>
    </location>
</feature>
<dbReference type="Proteomes" id="UP000296455">
    <property type="component" value="Segment"/>
</dbReference>
<gene>
    <name evidence="2" type="ORF">BcepSaruman_232</name>
</gene>
<dbReference type="Pfam" id="PF24240">
    <property type="entry name" value="DUF7448"/>
    <property type="match status" value="1"/>
</dbReference>
<accession>A0A4D5ZC87</accession>